<reference evidence="2" key="1">
    <citation type="journal article" date="2016" name="Proc. Natl. Acad. Sci. U.S.A.">
        <title>Chromosome-level assembly of Arabidopsis thaliana Ler reveals the extent of translocation and inversion polymorphisms.</title>
        <authorList>
            <person name="Zapata L."/>
            <person name="Ding J."/>
            <person name="Willing E.M."/>
            <person name="Hartwig B."/>
            <person name="Bezdan D."/>
            <person name="Jiao W.B."/>
            <person name="Patel V."/>
            <person name="Velikkakam James G."/>
            <person name="Koornneef M."/>
            <person name="Ossowski S."/>
            <person name="Schneeberger K."/>
        </authorList>
    </citation>
    <scope>NUCLEOTIDE SEQUENCE [LARGE SCALE GENOMIC DNA]</scope>
    <source>
        <strain evidence="2">cv. Landsberg erecta</strain>
    </source>
</reference>
<evidence type="ECO:0008006" key="3">
    <source>
        <dbReference type="Google" id="ProtNLM"/>
    </source>
</evidence>
<sequence length="111" mass="12514">MAKKVRKLHVTVKPVRLDGLPAILGDETAGKNLSAMVEVKWKGPVSGFGLGFVPFYRSNRPVNHTSSKPIALGSNHVEWEEEFERVCCIVGPWNLSFNVFYVSFLNYSLFR</sequence>
<dbReference type="Proteomes" id="UP000078284">
    <property type="component" value="Chromosome 2"/>
</dbReference>
<organism evidence="1 2">
    <name type="scientific">Arabidopsis thaliana</name>
    <name type="common">Mouse-ear cress</name>
    <dbReference type="NCBI Taxonomy" id="3702"/>
    <lineage>
        <taxon>Eukaryota</taxon>
        <taxon>Viridiplantae</taxon>
        <taxon>Streptophyta</taxon>
        <taxon>Embryophyta</taxon>
        <taxon>Tracheophyta</taxon>
        <taxon>Spermatophyta</taxon>
        <taxon>Magnoliopsida</taxon>
        <taxon>eudicotyledons</taxon>
        <taxon>Gunneridae</taxon>
        <taxon>Pentapetalae</taxon>
        <taxon>rosids</taxon>
        <taxon>malvids</taxon>
        <taxon>Brassicales</taxon>
        <taxon>Brassicaceae</taxon>
        <taxon>Camelineae</taxon>
        <taxon>Arabidopsis</taxon>
    </lineage>
</organism>
<evidence type="ECO:0000313" key="2">
    <source>
        <dbReference type="Proteomes" id="UP000078284"/>
    </source>
</evidence>
<comment type="caution">
    <text evidence="1">The sequence shown here is derived from an EMBL/GenBank/DDBJ whole genome shotgun (WGS) entry which is preliminary data.</text>
</comment>
<gene>
    <name evidence="1" type="ordered locus">AXX17_At2g21250</name>
</gene>
<accession>A0A178VSW8</accession>
<dbReference type="ExpressionAtlas" id="A0A178VSW8">
    <property type="expression patterns" value="baseline and differential"/>
</dbReference>
<dbReference type="EMBL" id="LUHQ01000002">
    <property type="protein sequence ID" value="OAP09469.1"/>
    <property type="molecule type" value="Genomic_DNA"/>
</dbReference>
<evidence type="ECO:0000313" key="1">
    <source>
        <dbReference type="EMBL" id="OAP09469.1"/>
    </source>
</evidence>
<proteinExistence type="predicted"/>
<name>A0A178VSW8_ARATH</name>
<protein>
    <recommendedName>
        <fullName evidence="3">C2 NT-type domain-containing protein</fullName>
    </recommendedName>
</protein>
<dbReference type="AlphaFoldDB" id="A0A178VSW8"/>